<evidence type="ECO:0000256" key="8">
    <source>
        <dbReference type="ARBA" id="ARBA00023157"/>
    </source>
</evidence>
<keyword evidence="5" id="KW-0130">Cell adhesion</keyword>
<feature type="domain" description="Ig-like" evidence="13">
    <location>
        <begin position="241"/>
        <end position="325"/>
    </location>
</feature>
<dbReference type="FunFam" id="2.60.40.10:FF:000028">
    <property type="entry name" value="Neuronal cell adhesion molecule"/>
    <property type="match status" value="1"/>
</dbReference>
<dbReference type="PANTHER" id="PTHR10075:SF103">
    <property type="entry name" value="ROUNDABOUT HOMOLOG 4"/>
    <property type="match status" value="1"/>
</dbReference>
<keyword evidence="6 12" id="KW-1133">Transmembrane helix</keyword>
<keyword evidence="4" id="KW-0677">Repeat</keyword>
<comment type="subcellular location">
    <subcellularLocation>
        <location evidence="1">Membrane</location>
        <topology evidence="1">Single-pass membrane protein</topology>
    </subcellularLocation>
</comment>
<dbReference type="GO" id="GO:0007156">
    <property type="term" value="P:homophilic cell adhesion via plasma membrane adhesion molecules"/>
    <property type="evidence" value="ECO:0007669"/>
    <property type="project" value="TreeGrafter"/>
</dbReference>
<organism evidence="15 16">
    <name type="scientific">Trichuris suis</name>
    <name type="common">pig whipworm</name>
    <dbReference type="NCBI Taxonomy" id="68888"/>
    <lineage>
        <taxon>Eukaryota</taxon>
        <taxon>Metazoa</taxon>
        <taxon>Ecdysozoa</taxon>
        <taxon>Nematoda</taxon>
        <taxon>Enoplea</taxon>
        <taxon>Dorylaimia</taxon>
        <taxon>Trichinellida</taxon>
        <taxon>Trichuridae</taxon>
        <taxon>Trichuris</taxon>
    </lineage>
</organism>
<evidence type="ECO:0000256" key="9">
    <source>
        <dbReference type="ARBA" id="ARBA00023180"/>
    </source>
</evidence>
<dbReference type="InterPro" id="IPR007110">
    <property type="entry name" value="Ig-like_dom"/>
</dbReference>
<dbReference type="InterPro" id="IPR003599">
    <property type="entry name" value="Ig_sub"/>
</dbReference>
<dbReference type="Gene3D" id="2.60.40.10">
    <property type="entry name" value="Immunoglobulins"/>
    <property type="match status" value="8"/>
</dbReference>
<feature type="domain" description="Fibronectin type-III" evidence="14">
    <location>
        <begin position="543"/>
        <end position="638"/>
    </location>
</feature>
<feature type="compositionally biased region" description="Acidic residues" evidence="11">
    <location>
        <begin position="1257"/>
        <end position="1266"/>
    </location>
</feature>
<dbReference type="PANTHER" id="PTHR10075">
    <property type="entry name" value="BASIGIN RELATED"/>
    <property type="match status" value="1"/>
</dbReference>
<dbReference type="Pfam" id="PF00041">
    <property type="entry name" value="fn3"/>
    <property type="match status" value="2"/>
</dbReference>
<proteinExistence type="predicted"/>
<keyword evidence="2 12" id="KW-0812">Transmembrane</keyword>
<dbReference type="InterPro" id="IPR013098">
    <property type="entry name" value="Ig_I-set"/>
</dbReference>
<keyword evidence="7 12" id="KW-0472">Membrane</keyword>
<dbReference type="Proteomes" id="UP000030764">
    <property type="component" value="Unassembled WGS sequence"/>
</dbReference>
<dbReference type="SMART" id="SM00406">
    <property type="entry name" value="IGv"/>
    <property type="match status" value="4"/>
</dbReference>
<keyword evidence="16" id="KW-1185">Reference proteome</keyword>
<name>A0A085M4I2_9BILA</name>
<evidence type="ECO:0000256" key="10">
    <source>
        <dbReference type="ARBA" id="ARBA00023319"/>
    </source>
</evidence>
<evidence type="ECO:0000256" key="6">
    <source>
        <dbReference type="ARBA" id="ARBA00022989"/>
    </source>
</evidence>
<feature type="region of interest" description="Disordered" evidence="11">
    <location>
        <begin position="1255"/>
        <end position="1337"/>
    </location>
</feature>
<dbReference type="InterPro" id="IPR003961">
    <property type="entry name" value="FN3_dom"/>
</dbReference>
<sequence length="1535" mass="168321">MNGFPVRLVSLYAVFSLLTDRRWVVDAQTSLGAELETSTAEPGPPVIVEHPSDIIVAKGDSATLTCKAIGNPPPTIVWYKDGSVLSTSKDESSSHRVHLPDGSLFILKVAQGKSIKLDAGKYWCVARNAYGQAESKQANLKIAHLRDEFRVNPKAVQVVTGSQAMIECTPPKGYPEPAVYWKKDGRHLDLKGNSRYAVKTDGNLLISKVQKADSGFYSCVAENIASTVESTAARLSVYEKPKIVTAPTDHAVDVGSNAIFICRMSGDPNPVVSWRKKDGRMPEDRAKVLDDHTLSIREVLPSDEGEYVCSGKNPAGKAEASAKLVVQSPPWFVEQPSDVEVKEGKEAVLRCEASGNPAPSQFWSKEGVQHLMFPGYKSSDERIVVSQEGSLIIRQVAASDEGYYVCTALNEAGSNSAKAIVRVNPDDVVKRLPPLISRGPANQTLPTESVVIMPCSVKSVGQNVDIFWMKDLERVRTDNRFNILPGGNLEIRALKVEDTGTYICKAEGSNGEDHVYAFLRVEAPTKANVAFERMPEPSTFPSAPGTPQALNVSDTTVMLRWNPPADPGASPVNSYRIQYYSPELGRRWFSVFDFVRSPFHLVSMLRPSSAYVFVVRASNNHGISEPSPFSAVIRTKSPSLASVTGSGVSRFEPELGSDRLNDRQIVRLYEAKSINDTAVELSWTLLRPEVTLTSFYVRWQASDFNQQGWTNVSVSTGQTDWTLVVAQLNPFTTYKFFVTPFFHSIEGNPSNIMEVTTAEAVPSAPPRDVQVRMTNLTTVRISWKPPLREDVKGILRGYQVVVIANYTFIQRNLTIKNEKATGVTLFYLKPGFTYHIRVAAFTSAGVGQKYSENVVVMDEATLKSHLARDSMSTANGRLKALVQEPWFISSIGATLWALLVIIVGLVWWRRRRLYNKNVEGGTTGPFIKINDGSVLNSAREALWIDPQQFYAVNGPHPGTVSLAPLSSGYLAGSQSPSYGRCLTNDGRAVLMNLSNRQLDKPYTELSQLNYGPGSRAPSNSYYHQILMDGEYNASPYYRKTSPPSPTPYATTTLVMNAHRQRTGQMGNNAPSTFGGHRHQGMQIPERELVSLNTKERDRPLKRAGSSMVSEITSNNNSPPHTDVSFLSGGTSSGSSANSRKCRSQQPILLDFLPPPPSQPPPPVMDNDVMVPSTSISMHRGNVQGELAGQMKYSGDIERIHSPADERLSHPTQANLRHPNSDAHRPHCNGPTGCHNASAHEKDLSVRIGLEDGSANEAETDEDDDCHEDNVTGPDTTFLPRRSSSVSPEKRRSLLNPDVSFSGGQMSSTANTSTQRNVSSANKGNRRPVSRHVIHHRSSPKDVVALQRTCFSTRAQMVTTGTLSLRFVLLILSVPVVVLSSDNFCEHVKCDFQHGSLCHYANSRAIGPEVTKPWIIRHVRMHSIGSKNQRSCNSFAAAYLSGKDTALMETAKKMVSPANIRFKYYEATDGVQLLVCCGDPRPEVCPFKSNLGASPEDKNWQTGTATCPAGTDKIVFVAINTGEKEAVVSVDDIECA</sequence>
<dbReference type="CDD" id="cd00063">
    <property type="entry name" value="FN3"/>
    <property type="match status" value="3"/>
</dbReference>
<feature type="domain" description="Ig-like" evidence="13">
    <location>
        <begin position="45"/>
        <end position="141"/>
    </location>
</feature>
<evidence type="ECO:0000259" key="14">
    <source>
        <dbReference type="PROSITE" id="PS50853"/>
    </source>
</evidence>
<feature type="compositionally biased region" description="Polar residues" evidence="11">
    <location>
        <begin position="1301"/>
        <end position="1322"/>
    </location>
</feature>
<feature type="domain" description="Fibronectin type-III" evidence="14">
    <location>
        <begin position="765"/>
        <end position="864"/>
    </location>
</feature>
<dbReference type="SMART" id="SM00409">
    <property type="entry name" value="IG"/>
    <property type="match status" value="5"/>
</dbReference>
<dbReference type="FunFam" id="2.60.40.10:FF:000032">
    <property type="entry name" value="palladin isoform X1"/>
    <property type="match status" value="1"/>
</dbReference>
<evidence type="ECO:0000256" key="11">
    <source>
        <dbReference type="SAM" id="MobiDB-lite"/>
    </source>
</evidence>
<dbReference type="SMART" id="SM00408">
    <property type="entry name" value="IGc2"/>
    <property type="match status" value="5"/>
</dbReference>
<feature type="domain" description="Ig-like" evidence="13">
    <location>
        <begin position="330"/>
        <end position="424"/>
    </location>
</feature>
<feature type="transmembrane region" description="Helical" evidence="12">
    <location>
        <begin position="886"/>
        <end position="908"/>
    </location>
</feature>
<dbReference type="Pfam" id="PF13927">
    <property type="entry name" value="Ig_3"/>
    <property type="match status" value="1"/>
</dbReference>
<feature type="domain" description="Fibronectin type-III" evidence="14">
    <location>
        <begin position="664"/>
        <end position="760"/>
    </location>
</feature>
<dbReference type="SUPFAM" id="SSF48726">
    <property type="entry name" value="Immunoglobulin"/>
    <property type="match status" value="5"/>
</dbReference>
<dbReference type="InterPro" id="IPR036179">
    <property type="entry name" value="Ig-like_dom_sf"/>
</dbReference>
<dbReference type="InterPro" id="IPR009138">
    <property type="entry name" value="Neural_cell_adh"/>
</dbReference>
<feature type="region of interest" description="Disordered" evidence="11">
    <location>
        <begin position="1204"/>
        <end position="1236"/>
    </location>
</feature>
<dbReference type="InterPro" id="IPR003598">
    <property type="entry name" value="Ig_sub2"/>
</dbReference>
<reference evidence="15 16" key="1">
    <citation type="journal article" date="2014" name="Nat. Genet.">
        <title>Genome and transcriptome of the porcine whipworm Trichuris suis.</title>
        <authorList>
            <person name="Jex A.R."/>
            <person name="Nejsum P."/>
            <person name="Schwarz E.M."/>
            <person name="Hu L."/>
            <person name="Young N.D."/>
            <person name="Hall R.S."/>
            <person name="Korhonen P.K."/>
            <person name="Liao S."/>
            <person name="Thamsborg S."/>
            <person name="Xia J."/>
            <person name="Xu P."/>
            <person name="Wang S."/>
            <person name="Scheerlinck J.P."/>
            <person name="Hofmann A."/>
            <person name="Sternberg P.W."/>
            <person name="Wang J."/>
            <person name="Gasser R.B."/>
        </authorList>
    </citation>
    <scope>NUCLEOTIDE SEQUENCE [LARGE SCALE GENOMIC DNA]</scope>
    <source>
        <strain evidence="15">DCEP-RM93M</strain>
    </source>
</reference>
<feature type="compositionally biased region" description="Low complexity" evidence="11">
    <location>
        <begin position="1124"/>
        <end position="1138"/>
    </location>
</feature>
<dbReference type="InterPro" id="IPR036116">
    <property type="entry name" value="FN3_sf"/>
</dbReference>
<keyword evidence="9" id="KW-0325">Glycoprotein</keyword>
<protein>
    <recommendedName>
        <fullName evidence="17">Fibronectin type III domain protein</fullName>
    </recommendedName>
</protein>
<feature type="transmembrane region" description="Helical" evidence="12">
    <location>
        <begin position="1362"/>
        <end position="1380"/>
    </location>
</feature>
<dbReference type="FunFam" id="2.60.40.10:FF:000189">
    <property type="entry name" value="Neogenin isoform 3"/>
    <property type="match status" value="1"/>
</dbReference>
<keyword evidence="3" id="KW-0732">Signal</keyword>
<keyword evidence="8" id="KW-1015">Disulfide bond</keyword>
<gene>
    <name evidence="15" type="ORF">M513_06973</name>
</gene>
<feature type="compositionally biased region" description="Polar residues" evidence="11">
    <location>
        <begin position="1106"/>
        <end position="1119"/>
    </location>
</feature>
<feature type="compositionally biased region" description="Basic residues" evidence="11">
    <location>
        <begin position="1323"/>
        <end position="1337"/>
    </location>
</feature>
<dbReference type="SUPFAM" id="SSF49265">
    <property type="entry name" value="Fibronectin type III"/>
    <property type="match status" value="2"/>
</dbReference>
<dbReference type="Pfam" id="PF07679">
    <property type="entry name" value="I-set"/>
    <property type="match status" value="4"/>
</dbReference>
<evidence type="ECO:0008006" key="17">
    <source>
        <dbReference type="Google" id="ProtNLM"/>
    </source>
</evidence>
<dbReference type="PROSITE" id="PS50835">
    <property type="entry name" value="IG_LIKE"/>
    <property type="match status" value="5"/>
</dbReference>
<evidence type="ECO:0000256" key="5">
    <source>
        <dbReference type="ARBA" id="ARBA00022889"/>
    </source>
</evidence>
<dbReference type="SMART" id="SM00060">
    <property type="entry name" value="FN3"/>
    <property type="match status" value="3"/>
</dbReference>
<feature type="region of interest" description="Disordered" evidence="11">
    <location>
        <begin position="1094"/>
        <end position="1142"/>
    </location>
</feature>
<dbReference type="InterPro" id="IPR013106">
    <property type="entry name" value="Ig_V-set"/>
</dbReference>
<dbReference type="InterPro" id="IPR013783">
    <property type="entry name" value="Ig-like_fold"/>
</dbReference>
<dbReference type="GO" id="GO:0030424">
    <property type="term" value="C:axon"/>
    <property type="evidence" value="ECO:0007669"/>
    <property type="project" value="TreeGrafter"/>
</dbReference>
<evidence type="ECO:0000256" key="2">
    <source>
        <dbReference type="ARBA" id="ARBA00022692"/>
    </source>
</evidence>
<evidence type="ECO:0000313" key="15">
    <source>
        <dbReference type="EMBL" id="KFD52128.1"/>
    </source>
</evidence>
<evidence type="ECO:0000313" key="16">
    <source>
        <dbReference type="Proteomes" id="UP000030764"/>
    </source>
</evidence>
<dbReference type="PROSITE" id="PS50853">
    <property type="entry name" value="FN3"/>
    <property type="match status" value="3"/>
</dbReference>
<dbReference type="FunFam" id="2.60.40.10:FF:000008">
    <property type="entry name" value="roundabout homolog 2 isoform X2"/>
    <property type="match status" value="1"/>
</dbReference>
<evidence type="ECO:0000256" key="4">
    <source>
        <dbReference type="ARBA" id="ARBA00022737"/>
    </source>
</evidence>
<dbReference type="GO" id="GO:0098632">
    <property type="term" value="F:cell-cell adhesion mediator activity"/>
    <property type="evidence" value="ECO:0007669"/>
    <property type="project" value="TreeGrafter"/>
</dbReference>
<dbReference type="FunFam" id="2.60.40.10:FF:000026">
    <property type="entry name" value="roundabout homolog 2 isoform X1"/>
    <property type="match status" value="1"/>
</dbReference>
<feature type="domain" description="Ig-like" evidence="13">
    <location>
        <begin position="434"/>
        <end position="516"/>
    </location>
</feature>
<accession>A0A085M4I2</accession>
<evidence type="ECO:0000259" key="13">
    <source>
        <dbReference type="PROSITE" id="PS50835"/>
    </source>
</evidence>
<keyword evidence="10" id="KW-0393">Immunoglobulin domain</keyword>
<dbReference type="GO" id="GO:0007411">
    <property type="term" value="P:axon guidance"/>
    <property type="evidence" value="ECO:0007669"/>
    <property type="project" value="TreeGrafter"/>
</dbReference>
<evidence type="ECO:0000256" key="3">
    <source>
        <dbReference type="ARBA" id="ARBA00022729"/>
    </source>
</evidence>
<feature type="domain" description="Ig-like" evidence="13">
    <location>
        <begin position="147"/>
        <end position="236"/>
    </location>
</feature>
<evidence type="ECO:0000256" key="12">
    <source>
        <dbReference type="SAM" id="Phobius"/>
    </source>
</evidence>
<evidence type="ECO:0000256" key="7">
    <source>
        <dbReference type="ARBA" id="ARBA00023136"/>
    </source>
</evidence>
<dbReference type="PRINTS" id="PR01838">
    <property type="entry name" value="NCAMFAMILY"/>
</dbReference>
<dbReference type="EMBL" id="KL363231">
    <property type="protein sequence ID" value="KFD52128.1"/>
    <property type="molecule type" value="Genomic_DNA"/>
</dbReference>
<dbReference type="GO" id="GO:0005886">
    <property type="term" value="C:plasma membrane"/>
    <property type="evidence" value="ECO:0007669"/>
    <property type="project" value="TreeGrafter"/>
</dbReference>
<dbReference type="GO" id="GO:0070593">
    <property type="term" value="P:dendrite self-avoidance"/>
    <property type="evidence" value="ECO:0007669"/>
    <property type="project" value="TreeGrafter"/>
</dbReference>
<evidence type="ECO:0000256" key="1">
    <source>
        <dbReference type="ARBA" id="ARBA00004167"/>
    </source>
</evidence>